<name>A0A0A9EBP7_ARUDO</name>
<feature type="signal peptide" evidence="1">
    <location>
        <begin position="1"/>
        <end position="21"/>
    </location>
</feature>
<sequence length="114" mass="13440">MIVQVVLFTLYLCCMMEMLFRCELMPAHSMAPTVLIQPLANDIFVMPLDMIWPFWKQILCHQYSSAWSCGVENLLRPGWICPRRKDIRISLSCCSPFSYHFCAEVGIFRRYYCN</sequence>
<evidence type="ECO:0000256" key="1">
    <source>
        <dbReference type="SAM" id="SignalP"/>
    </source>
</evidence>
<evidence type="ECO:0008006" key="3">
    <source>
        <dbReference type="Google" id="ProtNLM"/>
    </source>
</evidence>
<reference evidence="2" key="2">
    <citation type="journal article" date="2015" name="Data Brief">
        <title>Shoot transcriptome of the giant reed, Arundo donax.</title>
        <authorList>
            <person name="Barrero R.A."/>
            <person name="Guerrero F.D."/>
            <person name="Moolhuijzen P."/>
            <person name="Goolsby J.A."/>
            <person name="Tidwell J."/>
            <person name="Bellgard S.E."/>
            <person name="Bellgard M.I."/>
        </authorList>
    </citation>
    <scope>NUCLEOTIDE SEQUENCE</scope>
    <source>
        <tissue evidence="2">Shoot tissue taken approximately 20 cm above the soil surface</tissue>
    </source>
</reference>
<evidence type="ECO:0000313" key="2">
    <source>
        <dbReference type="EMBL" id="JAD96463.1"/>
    </source>
</evidence>
<protein>
    <recommendedName>
        <fullName evidence="3">Secreted protein</fullName>
    </recommendedName>
</protein>
<reference evidence="2" key="1">
    <citation type="submission" date="2014-09" db="EMBL/GenBank/DDBJ databases">
        <authorList>
            <person name="Magalhaes I.L.F."/>
            <person name="Oliveira U."/>
            <person name="Santos F.R."/>
            <person name="Vidigal T.H.D.A."/>
            <person name="Brescovit A.D."/>
            <person name="Santos A.J."/>
        </authorList>
    </citation>
    <scope>NUCLEOTIDE SEQUENCE</scope>
    <source>
        <tissue evidence="2">Shoot tissue taken approximately 20 cm above the soil surface</tissue>
    </source>
</reference>
<keyword evidence="1" id="KW-0732">Signal</keyword>
<accession>A0A0A9EBP7</accession>
<feature type="chain" id="PRO_5002045322" description="Secreted protein" evidence="1">
    <location>
        <begin position="22"/>
        <end position="114"/>
    </location>
</feature>
<dbReference type="AlphaFoldDB" id="A0A0A9EBP7"/>
<proteinExistence type="predicted"/>
<dbReference type="EMBL" id="GBRH01201432">
    <property type="protein sequence ID" value="JAD96463.1"/>
    <property type="molecule type" value="Transcribed_RNA"/>
</dbReference>
<organism evidence="2">
    <name type="scientific">Arundo donax</name>
    <name type="common">Giant reed</name>
    <name type="synonym">Donax arundinaceus</name>
    <dbReference type="NCBI Taxonomy" id="35708"/>
    <lineage>
        <taxon>Eukaryota</taxon>
        <taxon>Viridiplantae</taxon>
        <taxon>Streptophyta</taxon>
        <taxon>Embryophyta</taxon>
        <taxon>Tracheophyta</taxon>
        <taxon>Spermatophyta</taxon>
        <taxon>Magnoliopsida</taxon>
        <taxon>Liliopsida</taxon>
        <taxon>Poales</taxon>
        <taxon>Poaceae</taxon>
        <taxon>PACMAD clade</taxon>
        <taxon>Arundinoideae</taxon>
        <taxon>Arundineae</taxon>
        <taxon>Arundo</taxon>
    </lineage>
</organism>